<comment type="caution">
    <text evidence="1">The sequence shown here is derived from an EMBL/GenBank/DDBJ whole genome shotgun (WGS) entry which is preliminary data.</text>
</comment>
<proteinExistence type="predicted"/>
<keyword evidence="2" id="KW-1185">Reference proteome</keyword>
<dbReference type="Proteomes" id="UP000248917">
    <property type="component" value="Unassembled WGS sequence"/>
</dbReference>
<organism evidence="1 2">
    <name type="scientific">Algoriphagus aquaeductus</name>
    <dbReference type="NCBI Taxonomy" id="475299"/>
    <lineage>
        <taxon>Bacteria</taxon>
        <taxon>Pseudomonadati</taxon>
        <taxon>Bacteroidota</taxon>
        <taxon>Cytophagia</taxon>
        <taxon>Cytophagales</taxon>
        <taxon>Cyclobacteriaceae</taxon>
        <taxon>Algoriphagus</taxon>
    </lineage>
</organism>
<accession>A0A326RIM6</accession>
<evidence type="ECO:0000313" key="1">
    <source>
        <dbReference type="EMBL" id="PZV76104.1"/>
    </source>
</evidence>
<sequence length="539" mass="62475">MPEDQEHLFEKILELALKDKLVLWAGAGLSAEAGYPTGWELTEKLFERLSEEEKRFVPKDLLKISDYLANREENGRDKLISILKEIFIIEPKQSESHEMIRKMAFFNTIITTNYDELFEDYIPGIQVIKKSKDLTRSKSNSRKLIKIHGDLKSPKNLVLSETDYARLYEKNDKDPFWSKVRVELTEKAVLFIGYGLNDLNVRGLFDYLDRKLKKFNQPKFFVSPNLQLTQLNKLESLGIHYFNSTGRDFLKRLYEKEWKPKGFKYFGLPEVSTDTLFQSLNAEGLSINISTKAEGGKLIQFNPEPGKVWNLTFNSDHNEVNQRIFDWEKGFGADDLVVPKEAVTEAFLKIGDFVVGDKNTLPELKFLRKGKVYEKVRIVFENSKIELEGLEVRIFRFGEEGVRLVVKDQVASFEITIPRYSTRGFTYNGNFTPSEPCDSISGVLKWHEVIFALGNGEPYKIFSRDLPKGYRDANDGKSKNLEGLERNRLIFQVLRMIEEKFSVRFSGLKQEDVFNKKTTDQLQRFLDLLYPSEEPHLEG</sequence>
<dbReference type="Gene3D" id="3.40.50.1220">
    <property type="entry name" value="TPP-binding domain"/>
    <property type="match status" value="1"/>
</dbReference>
<dbReference type="AlphaFoldDB" id="A0A326RIM6"/>
<evidence type="ECO:0000313" key="2">
    <source>
        <dbReference type="Proteomes" id="UP000248917"/>
    </source>
</evidence>
<protein>
    <submittedName>
        <fullName evidence="1">NAD-dependent SIR2 family protein deacetylase</fullName>
    </submittedName>
</protein>
<dbReference type="RefSeq" id="WP_111395053.1">
    <property type="nucleotide sequence ID" value="NZ_QKTX01000026.1"/>
</dbReference>
<dbReference type="OrthoDB" id="1688888at2"/>
<name>A0A326RIM6_9BACT</name>
<dbReference type="SUPFAM" id="SSF52467">
    <property type="entry name" value="DHS-like NAD/FAD-binding domain"/>
    <property type="match status" value="1"/>
</dbReference>
<dbReference type="Pfam" id="PF13289">
    <property type="entry name" value="SIR2_2"/>
    <property type="match status" value="1"/>
</dbReference>
<dbReference type="InterPro" id="IPR029035">
    <property type="entry name" value="DHS-like_NAD/FAD-binding_dom"/>
</dbReference>
<reference evidence="1 2" key="1">
    <citation type="submission" date="2018-06" db="EMBL/GenBank/DDBJ databases">
        <title>Genomic Encyclopedia of Archaeal and Bacterial Type Strains, Phase II (KMG-II): from individual species to whole genera.</title>
        <authorList>
            <person name="Goeker M."/>
        </authorList>
    </citation>
    <scope>NUCLEOTIDE SEQUENCE [LARGE SCALE GENOMIC DNA]</scope>
    <source>
        <strain evidence="1 2">T4</strain>
    </source>
</reference>
<gene>
    <name evidence="1" type="ORF">CLV31_12624</name>
</gene>
<dbReference type="EMBL" id="QKTX01000026">
    <property type="protein sequence ID" value="PZV76104.1"/>
    <property type="molecule type" value="Genomic_DNA"/>
</dbReference>